<feature type="transmembrane region" description="Helical" evidence="2">
    <location>
        <begin position="195"/>
        <end position="221"/>
    </location>
</feature>
<evidence type="ECO:0000256" key="1">
    <source>
        <dbReference type="SAM" id="MobiDB-lite"/>
    </source>
</evidence>
<keyword evidence="2" id="KW-0812">Transmembrane</keyword>
<reference evidence="3 4" key="1">
    <citation type="submission" date="2023-02" db="EMBL/GenBank/DDBJ databases">
        <title>Streptomyces sp. SCA4-21 with antifungal activity against Fusarium oxysporum f. sp. cubense, Streptomyces sp. SCA2-17 with antifungal activity against Fusarium oxysporum f. sp. cubense.</title>
        <authorList>
            <person name="Qi D."/>
        </authorList>
    </citation>
    <scope>NUCLEOTIDE SEQUENCE [LARGE SCALE GENOMIC DNA]</scope>
    <source>
        <strain evidence="3 4">SCA4-21</strain>
    </source>
</reference>
<proteinExistence type="predicted"/>
<feature type="transmembrane region" description="Helical" evidence="2">
    <location>
        <begin position="136"/>
        <end position="153"/>
    </location>
</feature>
<feature type="transmembrane region" description="Helical" evidence="2">
    <location>
        <begin position="69"/>
        <end position="88"/>
    </location>
</feature>
<dbReference type="InterPro" id="IPR004679">
    <property type="entry name" value="2-OHcarboxylate_transport"/>
</dbReference>
<protein>
    <submittedName>
        <fullName evidence="3">2-hydroxycarboxylate transporter family protein</fullName>
    </submittedName>
</protein>
<dbReference type="PANTHER" id="PTHR40033">
    <property type="entry name" value="NA(+)-MALATE SYMPORTER"/>
    <property type="match status" value="1"/>
</dbReference>
<dbReference type="RefSeq" id="WP_311038240.1">
    <property type="nucleotide sequence ID" value="NZ_CP117522.1"/>
</dbReference>
<evidence type="ECO:0000313" key="4">
    <source>
        <dbReference type="Proteomes" id="UP001305606"/>
    </source>
</evidence>
<keyword evidence="2" id="KW-0472">Membrane</keyword>
<dbReference type="Pfam" id="PF03390">
    <property type="entry name" value="2HCT"/>
    <property type="match status" value="1"/>
</dbReference>
<gene>
    <name evidence="3" type="ORF">PS467_32690</name>
</gene>
<evidence type="ECO:0000256" key="2">
    <source>
        <dbReference type="SAM" id="Phobius"/>
    </source>
</evidence>
<keyword evidence="4" id="KW-1185">Reference proteome</keyword>
<evidence type="ECO:0000313" key="3">
    <source>
        <dbReference type="EMBL" id="WNE99752.1"/>
    </source>
</evidence>
<feature type="transmembrane region" description="Helical" evidence="2">
    <location>
        <begin position="442"/>
        <end position="462"/>
    </location>
</feature>
<organism evidence="3 4">
    <name type="scientific">Streptomyces luomodiensis</name>
    <dbReference type="NCBI Taxonomy" id="3026192"/>
    <lineage>
        <taxon>Bacteria</taxon>
        <taxon>Bacillati</taxon>
        <taxon>Actinomycetota</taxon>
        <taxon>Actinomycetes</taxon>
        <taxon>Kitasatosporales</taxon>
        <taxon>Streptomycetaceae</taxon>
        <taxon>Streptomyces</taxon>
    </lineage>
</organism>
<feature type="transmembrane region" description="Helical" evidence="2">
    <location>
        <begin position="45"/>
        <end position="63"/>
    </location>
</feature>
<feature type="transmembrane region" description="Helical" evidence="2">
    <location>
        <begin position="233"/>
        <end position="251"/>
    </location>
</feature>
<accession>A0ABY9V4E5</accession>
<feature type="compositionally biased region" description="Low complexity" evidence="1">
    <location>
        <begin position="1"/>
        <end position="13"/>
    </location>
</feature>
<name>A0ABY9V4E5_9ACTN</name>
<feature type="transmembrane region" description="Helical" evidence="2">
    <location>
        <begin position="316"/>
        <end position="333"/>
    </location>
</feature>
<dbReference type="PANTHER" id="PTHR40033:SF1">
    <property type="entry name" value="CITRATE-SODIUM SYMPORTER"/>
    <property type="match status" value="1"/>
</dbReference>
<dbReference type="Proteomes" id="UP001305606">
    <property type="component" value="Chromosome"/>
</dbReference>
<dbReference type="PIRSF" id="PIRSF005348">
    <property type="entry name" value="YxkH"/>
    <property type="match status" value="1"/>
</dbReference>
<feature type="transmembrane region" description="Helical" evidence="2">
    <location>
        <begin position="165"/>
        <end position="189"/>
    </location>
</feature>
<feature type="transmembrane region" description="Helical" evidence="2">
    <location>
        <begin position="95"/>
        <end position="116"/>
    </location>
</feature>
<sequence>MSDITSSSGISSGAKHSAEAPVATDSVPPSTRAGRLWRRGMDFDIGIVPLPVFIALAALIAALTATDNITGELAVVIGVMCVFAFALGELGKRLPLVRGIGGAAIFVTLVPSYLAYQGLIPSAALTSIGGFFGDTKVLSLFIAFVIVGSIMGMDRGVLVRGFGKIFAPLVAGSAVALVVGTAVGTATGLGWKHTVFFIVVPIMAGGVGEGAIPLTIGYAGVLSATQGELLAQVLPAVFVGNLTAILLAGLLNHLGKRRPDLTGHGRLDVAGGPDPLAAAEGERPAAPVTVQQVAAAGVTAVTLYLAGVLALDLFDLPAPVVMLALAVLLKLAHGVTPRLQQGAGFVYDFCLAAMAFPMLFTFSATQTPWQTLVKGFSPAPLVTVVATVCALVGTGFVVSRWVRLHPIEGALVTGTHSGMGGAGDVAILTAAGRMRLLPFAQIATRIGGGITVALALLAAHTVGL</sequence>
<feature type="transmembrane region" description="Helical" evidence="2">
    <location>
        <begin position="376"/>
        <end position="398"/>
    </location>
</feature>
<dbReference type="EMBL" id="CP117522">
    <property type="protein sequence ID" value="WNE99752.1"/>
    <property type="molecule type" value="Genomic_DNA"/>
</dbReference>
<feature type="transmembrane region" description="Helical" evidence="2">
    <location>
        <begin position="345"/>
        <end position="364"/>
    </location>
</feature>
<feature type="region of interest" description="Disordered" evidence="1">
    <location>
        <begin position="1"/>
        <end position="30"/>
    </location>
</feature>
<keyword evidence="2" id="KW-1133">Transmembrane helix</keyword>